<feature type="domain" description="Thymidylate kinase-like" evidence="11">
    <location>
        <begin position="18"/>
        <end position="198"/>
    </location>
</feature>
<protein>
    <recommendedName>
        <fullName evidence="4">Thymidylate kinase</fullName>
        <ecNumber evidence="3">2.7.4.9</ecNumber>
    </recommendedName>
</protein>
<evidence type="ECO:0000256" key="8">
    <source>
        <dbReference type="ARBA" id="ARBA00022777"/>
    </source>
</evidence>
<keyword evidence="6" id="KW-0545">Nucleotide biosynthesis</keyword>
<dbReference type="Pfam" id="PF02223">
    <property type="entry name" value="Thymidylate_kin"/>
    <property type="match status" value="1"/>
</dbReference>
<dbReference type="EMBL" id="LNIX01000002">
    <property type="protein sequence ID" value="OXA59841.1"/>
    <property type="molecule type" value="Genomic_DNA"/>
</dbReference>
<feature type="region of interest" description="Disordered" evidence="10">
    <location>
        <begin position="226"/>
        <end position="247"/>
    </location>
</feature>
<name>A0A226ESS8_FOLCA</name>
<comment type="pathway">
    <text evidence="1">Pyrimidine metabolism; dTTP biosynthesis.</text>
</comment>
<evidence type="ECO:0000259" key="11">
    <source>
        <dbReference type="Pfam" id="PF02223"/>
    </source>
</evidence>
<evidence type="ECO:0000256" key="7">
    <source>
        <dbReference type="ARBA" id="ARBA00022741"/>
    </source>
</evidence>
<dbReference type="STRING" id="158441.A0A226ESS8"/>
<keyword evidence="5" id="KW-0808">Transferase</keyword>
<evidence type="ECO:0000256" key="3">
    <source>
        <dbReference type="ARBA" id="ARBA00012980"/>
    </source>
</evidence>
<dbReference type="GO" id="GO:0006235">
    <property type="term" value="P:dTTP biosynthetic process"/>
    <property type="evidence" value="ECO:0007669"/>
    <property type="project" value="TreeGrafter"/>
</dbReference>
<evidence type="ECO:0000256" key="1">
    <source>
        <dbReference type="ARBA" id="ARBA00004992"/>
    </source>
</evidence>
<dbReference type="InterPro" id="IPR039430">
    <property type="entry name" value="Thymidylate_kin-like_dom"/>
</dbReference>
<comment type="similarity">
    <text evidence="2">Belongs to the thymidylate kinase family.</text>
</comment>
<evidence type="ECO:0000256" key="4">
    <source>
        <dbReference type="ARBA" id="ARBA00017144"/>
    </source>
</evidence>
<dbReference type="GO" id="GO:0006233">
    <property type="term" value="P:dTDP biosynthetic process"/>
    <property type="evidence" value="ECO:0007669"/>
    <property type="project" value="InterPro"/>
</dbReference>
<gene>
    <name evidence="12" type="ORF">Fcan01_05059</name>
</gene>
<dbReference type="OrthoDB" id="425602at2759"/>
<dbReference type="GO" id="GO:0005634">
    <property type="term" value="C:nucleus"/>
    <property type="evidence" value="ECO:0007669"/>
    <property type="project" value="TreeGrafter"/>
</dbReference>
<dbReference type="InterPro" id="IPR027417">
    <property type="entry name" value="P-loop_NTPase"/>
</dbReference>
<dbReference type="InterPro" id="IPR018094">
    <property type="entry name" value="Thymidylate_kinase"/>
</dbReference>
<dbReference type="HAMAP" id="MF_00165">
    <property type="entry name" value="Thymidylate_kinase"/>
    <property type="match status" value="1"/>
</dbReference>
<dbReference type="NCBIfam" id="TIGR00041">
    <property type="entry name" value="DTMP_kinase"/>
    <property type="match status" value="1"/>
</dbReference>
<dbReference type="GO" id="GO:0006227">
    <property type="term" value="P:dUDP biosynthetic process"/>
    <property type="evidence" value="ECO:0007669"/>
    <property type="project" value="TreeGrafter"/>
</dbReference>
<dbReference type="OMA" id="YWHQFDA"/>
<dbReference type="Gene3D" id="3.40.50.300">
    <property type="entry name" value="P-loop containing nucleotide triphosphate hydrolases"/>
    <property type="match status" value="1"/>
</dbReference>
<sequence length="247" mass="27572">MPGMSISSVTKRGALIVLEGCDKAGKSTHSKLLIDALNAAGKVAHLINFPDRTTEIGKMLDAYLRCQKEVKDESIHLLFSANRWELLPKIQRLLLAGESVVLDRYAFSGVAFSVAKGTLDLNWCMSPDVGLLQPDQVIFLNLSETEAAARGDFGRERYEQTDFQKKVKQVFFELKDKDDSYWTVVETNRNKEDVHQEILQLAMSTIKISENKPILPLWGNIFNSSSTKGSSQNKGETKKIPAVHTTV</sequence>
<dbReference type="PROSITE" id="PS01331">
    <property type="entry name" value="THYMIDYLATE_KINASE"/>
    <property type="match status" value="1"/>
</dbReference>
<evidence type="ECO:0000256" key="10">
    <source>
        <dbReference type="SAM" id="MobiDB-lite"/>
    </source>
</evidence>
<dbReference type="InterPro" id="IPR018095">
    <property type="entry name" value="Thymidylate_kin_CS"/>
</dbReference>
<dbReference type="EC" id="2.7.4.9" evidence="3"/>
<keyword evidence="8 12" id="KW-0418">Kinase</keyword>
<dbReference type="GO" id="GO:0005524">
    <property type="term" value="F:ATP binding"/>
    <property type="evidence" value="ECO:0007669"/>
    <property type="project" value="UniProtKB-KW"/>
</dbReference>
<keyword evidence="7" id="KW-0547">Nucleotide-binding</keyword>
<dbReference type="GO" id="GO:0004550">
    <property type="term" value="F:nucleoside diphosphate kinase activity"/>
    <property type="evidence" value="ECO:0007669"/>
    <property type="project" value="TreeGrafter"/>
</dbReference>
<dbReference type="PANTHER" id="PTHR10344:SF1">
    <property type="entry name" value="THYMIDYLATE KINASE"/>
    <property type="match status" value="1"/>
</dbReference>
<organism evidence="12 13">
    <name type="scientific">Folsomia candida</name>
    <name type="common">Springtail</name>
    <dbReference type="NCBI Taxonomy" id="158441"/>
    <lineage>
        <taxon>Eukaryota</taxon>
        <taxon>Metazoa</taxon>
        <taxon>Ecdysozoa</taxon>
        <taxon>Arthropoda</taxon>
        <taxon>Hexapoda</taxon>
        <taxon>Collembola</taxon>
        <taxon>Entomobryomorpha</taxon>
        <taxon>Isotomoidea</taxon>
        <taxon>Isotomidae</taxon>
        <taxon>Proisotominae</taxon>
        <taxon>Folsomia</taxon>
    </lineage>
</organism>
<proteinExistence type="inferred from homology"/>
<keyword evidence="9" id="KW-0067">ATP-binding</keyword>
<dbReference type="AlphaFoldDB" id="A0A226ESS8"/>
<accession>A0A226ESS8</accession>
<evidence type="ECO:0000313" key="12">
    <source>
        <dbReference type="EMBL" id="OXA59841.1"/>
    </source>
</evidence>
<dbReference type="CDD" id="cd01672">
    <property type="entry name" value="TMPK"/>
    <property type="match status" value="1"/>
</dbReference>
<dbReference type="GO" id="GO:0005829">
    <property type="term" value="C:cytosol"/>
    <property type="evidence" value="ECO:0007669"/>
    <property type="project" value="TreeGrafter"/>
</dbReference>
<comment type="caution">
    <text evidence="12">The sequence shown here is derived from an EMBL/GenBank/DDBJ whole genome shotgun (WGS) entry which is preliminary data.</text>
</comment>
<dbReference type="GO" id="GO:0004798">
    <property type="term" value="F:dTMP kinase activity"/>
    <property type="evidence" value="ECO:0007669"/>
    <property type="project" value="UniProtKB-EC"/>
</dbReference>
<evidence type="ECO:0000256" key="2">
    <source>
        <dbReference type="ARBA" id="ARBA00009776"/>
    </source>
</evidence>
<evidence type="ECO:0000256" key="6">
    <source>
        <dbReference type="ARBA" id="ARBA00022727"/>
    </source>
</evidence>
<dbReference type="PANTHER" id="PTHR10344">
    <property type="entry name" value="THYMIDYLATE KINASE"/>
    <property type="match status" value="1"/>
</dbReference>
<evidence type="ECO:0000256" key="9">
    <source>
        <dbReference type="ARBA" id="ARBA00022840"/>
    </source>
</evidence>
<dbReference type="SUPFAM" id="SSF52540">
    <property type="entry name" value="P-loop containing nucleoside triphosphate hydrolases"/>
    <property type="match status" value="1"/>
</dbReference>
<evidence type="ECO:0000256" key="5">
    <source>
        <dbReference type="ARBA" id="ARBA00022679"/>
    </source>
</evidence>
<dbReference type="FunFam" id="3.40.50.300:FF:000679">
    <property type="entry name" value="Thymidylate kinase"/>
    <property type="match status" value="1"/>
</dbReference>
<evidence type="ECO:0000313" key="13">
    <source>
        <dbReference type="Proteomes" id="UP000198287"/>
    </source>
</evidence>
<dbReference type="Proteomes" id="UP000198287">
    <property type="component" value="Unassembled WGS sequence"/>
</dbReference>
<reference evidence="12 13" key="1">
    <citation type="submission" date="2015-12" db="EMBL/GenBank/DDBJ databases">
        <title>The genome of Folsomia candida.</title>
        <authorList>
            <person name="Faddeeva A."/>
            <person name="Derks M.F."/>
            <person name="Anvar Y."/>
            <person name="Smit S."/>
            <person name="Van Straalen N."/>
            <person name="Roelofs D."/>
        </authorList>
    </citation>
    <scope>NUCLEOTIDE SEQUENCE [LARGE SCALE GENOMIC DNA]</scope>
    <source>
        <strain evidence="12 13">VU population</strain>
        <tissue evidence="12">Whole body</tissue>
    </source>
</reference>
<dbReference type="GO" id="GO:0005739">
    <property type="term" value="C:mitochondrion"/>
    <property type="evidence" value="ECO:0007669"/>
    <property type="project" value="TreeGrafter"/>
</dbReference>
<keyword evidence="13" id="KW-1185">Reference proteome</keyword>